<keyword evidence="7" id="KW-0479">Metal-binding</keyword>
<evidence type="ECO:0000256" key="3">
    <source>
        <dbReference type="ARBA" id="ARBA00023034"/>
    </source>
</evidence>
<proteinExistence type="inferred from homology"/>
<comment type="similarity">
    <text evidence="2">Belongs to the FAM20 family.</text>
</comment>
<comment type="subcellular location">
    <subcellularLocation>
        <location evidence="1">Golgi apparatus</location>
    </subcellularLocation>
</comment>
<comment type="cofactor">
    <cofactor evidence="7">
        <name>Mn(2+)</name>
        <dbReference type="ChEBI" id="CHEBI:29035"/>
    </cofactor>
</comment>
<feature type="binding site" evidence="7">
    <location>
        <position position="86"/>
    </location>
    <ligand>
        <name>Mn(2+)</name>
        <dbReference type="ChEBI" id="CHEBI:29035"/>
    </ligand>
</feature>
<dbReference type="PANTHER" id="PTHR12450">
    <property type="entry name" value="DENTIN MATRIX PROTEIN 4 PROTEIN FAM20"/>
    <property type="match status" value="1"/>
</dbReference>
<dbReference type="Pfam" id="PF06702">
    <property type="entry name" value="Fam20C"/>
    <property type="match status" value="1"/>
</dbReference>
<evidence type="ECO:0000313" key="9">
    <source>
        <dbReference type="EMBL" id="KOB71917.1"/>
    </source>
</evidence>
<dbReference type="PANTHER" id="PTHR12450:SF22">
    <property type="entry name" value="EXTRACELLULAR SERINE_THREONINE PROTEIN CG31145"/>
    <property type="match status" value="1"/>
</dbReference>
<dbReference type="GO" id="GO:0046872">
    <property type="term" value="F:metal ion binding"/>
    <property type="evidence" value="ECO:0007669"/>
    <property type="project" value="UniProtKB-KW"/>
</dbReference>
<feature type="binding site" evidence="6">
    <location>
        <position position="49"/>
    </location>
    <ligand>
        <name>ATP</name>
        <dbReference type="ChEBI" id="CHEBI:30616"/>
    </ligand>
</feature>
<feature type="non-terminal residue" evidence="9">
    <location>
        <position position="237"/>
    </location>
</feature>
<keyword evidence="6" id="KW-0067">ATP-binding</keyword>
<evidence type="ECO:0000256" key="5">
    <source>
        <dbReference type="ARBA" id="ARBA00023180"/>
    </source>
</evidence>
<organism evidence="9 10">
    <name type="scientific">Operophtera brumata</name>
    <name type="common">Winter moth</name>
    <name type="synonym">Phalaena brumata</name>
    <dbReference type="NCBI Taxonomy" id="104452"/>
    <lineage>
        <taxon>Eukaryota</taxon>
        <taxon>Metazoa</taxon>
        <taxon>Ecdysozoa</taxon>
        <taxon>Arthropoda</taxon>
        <taxon>Hexapoda</taxon>
        <taxon>Insecta</taxon>
        <taxon>Pterygota</taxon>
        <taxon>Neoptera</taxon>
        <taxon>Endopterygota</taxon>
        <taxon>Lepidoptera</taxon>
        <taxon>Glossata</taxon>
        <taxon>Ditrysia</taxon>
        <taxon>Geometroidea</taxon>
        <taxon>Geometridae</taxon>
        <taxon>Larentiinae</taxon>
        <taxon>Operophtera</taxon>
    </lineage>
</organism>
<keyword evidence="4" id="KW-1015">Disulfide bond</keyword>
<feature type="binding site" evidence="6">
    <location>
        <position position="65"/>
    </location>
    <ligand>
        <name>ATP</name>
        <dbReference type="ChEBI" id="CHEBI:30616"/>
    </ligand>
</feature>
<evidence type="ECO:0000256" key="1">
    <source>
        <dbReference type="ARBA" id="ARBA00004555"/>
    </source>
</evidence>
<evidence type="ECO:0000256" key="6">
    <source>
        <dbReference type="PIRSR" id="PIRSR624869-2"/>
    </source>
</evidence>
<keyword evidence="6" id="KW-0547">Nucleotide-binding</keyword>
<evidence type="ECO:0000256" key="4">
    <source>
        <dbReference type="ARBA" id="ARBA00023157"/>
    </source>
</evidence>
<dbReference type="AlphaFoldDB" id="A0A0L7L8T5"/>
<dbReference type="GO" id="GO:0004674">
    <property type="term" value="F:protein serine/threonine kinase activity"/>
    <property type="evidence" value="ECO:0007669"/>
    <property type="project" value="TreeGrafter"/>
</dbReference>
<keyword evidence="3" id="KW-0333">Golgi apparatus</keyword>
<dbReference type="InterPro" id="IPR009581">
    <property type="entry name" value="FAM20_C"/>
</dbReference>
<sequence length="237" mass="27339">VNASNLEKFQLKIAQHELYEDGDPLVEAILKDMTTSSIIHAEQKEGGTQLKLIIDYPNGVQALFKPMRFARDVQTLPNHFYFSDYERHNAEIAAFHLDRILGFRRAMPVVGRVLNMTTEIYDVTEGDILKTFFVRNTPPYDSGRRLLDLMDMSIFDFLFIWVKHSLQSNFILISIYHNGIPLSKYLRESMKSDPVTPILWEPHLAAIDRRVAIILDAVRKCVDKAQSPLQKEVNDFV</sequence>
<keyword evidence="5" id="KW-0325">Glycoprotein</keyword>
<comment type="caution">
    <text evidence="9">The sequence shown here is derived from an EMBL/GenBank/DDBJ whole genome shotgun (WGS) entry which is preliminary data.</text>
</comment>
<dbReference type="STRING" id="104452.A0A0L7L8T5"/>
<gene>
    <name evidence="9" type="ORF">OBRU01_11497</name>
</gene>
<keyword evidence="7" id="KW-0464">Manganese</keyword>
<dbReference type="Proteomes" id="UP000037510">
    <property type="component" value="Unassembled WGS sequence"/>
</dbReference>
<evidence type="ECO:0000256" key="2">
    <source>
        <dbReference type="ARBA" id="ARBA00006557"/>
    </source>
</evidence>
<dbReference type="EMBL" id="JTDY01002190">
    <property type="protein sequence ID" value="KOB71917.1"/>
    <property type="molecule type" value="Genomic_DNA"/>
</dbReference>
<evidence type="ECO:0000313" key="10">
    <source>
        <dbReference type="Proteomes" id="UP000037510"/>
    </source>
</evidence>
<accession>A0A0L7L8T5</accession>
<feature type="domain" description="FAM20 C-terminal" evidence="8">
    <location>
        <begin position="172"/>
        <end position="226"/>
    </location>
</feature>
<feature type="non-terminal residue" evidence="9">
    <location>
        <position position="1"/>
    </location>
</feature>
<dbReference type="GO" id="GO:0005524">
    <property type="term" value="F:ATP binding"/>
    <property type="evidence" value="ECO:0007669"/>
    <property type="project" value="UniProtKB-KW"/>
</dbReference>
<name>A0A0L7L8T5_OPEBR</name>
<dbReference type="InterPro" id="IPR024869">
    <property type="entry name" value="FAM20"/>
</dbReference>
<evidence type="ECO:0000259" key="8">
    <source>
        <dbReference type="Pfam" id="PF06702"/>
    </source>
</evidence>
<feature type="binding site" evidence="6">
    <location>
        <position position="86"/>
    </location>
    <ligand>
        <name>ATP</name>
        <dbReference type="ChEBI" id="CHEBI:30616"/>
    </ligand>
</feature>
<protein>
    <recommendedName>
        <fullName evidence="8">FAM20 C-terminal domain-containing protein</fullName>
    </recommendedName>
</protein>
<dbReference type="GO" id="GO:0005794">
    <property type="term" value="C:Golgi apparatus"/>
    <property type="evidence" value="ECO:0007669"/>
    <property type="project" value="UniProtKB-SubCell"/>
</dbReference>
<reference evidence="9 10" key="1">
    <citation type="journal article" date="2015" name="Genome Biol. Evol.">
        <title>The genome of winter moth (Operophtera brumata) provides a genomic perspective on sexual dimorphism and phenology.</title>
        <authorList>
            <person name="Derks M.F."/>
            <person name="Smit S."/>
            <person name="Salis L."/>
            <person name="Schijlen E."/>
            <person name="Bossers A."/>
            <person name="Mateman C."/>
            <person name="Pijl A.S."/>
            <person name="de Ridder D."/>
            <person name="Groenen M.A."/>
            <person name="Visser M.E."/>
            <person name="Megens H.J."/>
        </authorList>
    </citation>
    <scope>NUCLEOTIDE SEQUENCE [LARGE SCALE GENOMIC DNA]</scope>
    <source>
        <strain evidence="9">WM2013NL</strain>
        <tissue evidence="9">Head and thorax</tissue>
    </source>
</reference>
<evidence type="ECO:0000256" key="7">
    <source>
        <dbReference type="PIRSR" id="PIRSR624869-3"/>
    </source>
</evidence>
<keyword evidence="10" id="KW-1185">Reference proteome</keyword>